<reference evidence="3" key="1">
    <citation type="journal article" date="2017" name="Nat. Ecol. Evol.">
        <title>Genome expansion and lineage-specific genetic innovations in the forest pathogenic fungi Armillaria.</title>
        <authorList>
            <person name="Sipos G."/>
            <person name="Prasanna A.N."/>
            <person name="Walter M.C."/>
            <person name="O'Connor E."/>
            <person name="Balint B."/>
            <person name="Krizsan K."/>
            <person name="Kiss B."/>
            <person name="Hess J."/>
            <person name="Varga T."/>
            <person name="Slot J."/>
            <person name="Riley R."/>
            <person name="Boka B."/>
            <person name="Rigling D."/>
            <person name="Barry K."/>
            <person name="Lee J."/>
            <person name="Mihaltcheva S."/>
            <person name="LaButti K."/>
            <person name="Lipzen A."/>
            <person name="Waldron R."/>
            <person name="Moloney N.M."/>
            <person name="Sperisen C."/>
            <person name="Kredics L."/>
            <person name="Vagvoelgyi C."/>
            <person name="Patrignani A."/>
            <person name="Fitzpatrick D."/>
            <person name="Nagy I."/>
            <person name="Doyle S."/>
            <person name="Anderson J.B."/>
            <person name="Grigoriev I.V."/>
            <person name="Gueldener U."/>
            <person name="Muensterkoetter M."/>
            <person name="Nagy L.G."/>
        </authorList>
    </citation>
    <scope>NUCLEOTIDE SEQUENCE [LARGE SCALE GENOMIC DNA]</scope>
    <source>
        <strain evidence="3">Ar21-2</strain>
    </source>
</reference>
<feature type="compositionally biased region" description="Acidic residues" evidence="1">
    <location>
        <begin position="503"/>
        <end position="526"/>
    </location>
</feature>
<evidence type="ECO:0000256" key="1">
    <source>
        <dbReference type="SAM" id="MobiDB-lite"/>
    </source>
</evidence>
<dbReference type="InParanoid" id="A0A2H3EYX4"/>
<accession>A0A2H3EYX4</accession>
<gene>
    <name evidence="2" type="ORF">ARMGADRAFT_1022901</name>
</gene>
<organism evidence="2 3">
    <name type="scientific">Armillaria gallica</name>
    <name type="common">Bulbous honey fungus</name>
    <name type="synonym">Armillaria bulbosa</name>
    <dbReference type="NCBI Taxonomy" id="47427"/>
    <lineage>
        <taxon>Eukaryota</taxon>
        <taxon>Fungi</taxon>
        <taxon>Dikarya</taxon>
        <taxon>Basidiomycota</taxon>
        <taxon>Agaricomycotina</taxon>
        <taxon>Agaricomycetes</taxon>
        <taxon>Agaricomycetidae</taxon>
        <taxon>Agaricales</taxon>
        <taxon>Marasmiineae</taxon>
        <taxon>Physalacriaceae</taxon>
        <taxon>Armillaria</taxon>
    </lineage>
</organism>
<evidence type="ECO:0000313" key="2">
    <source>
        <dbReference type="EMBL" id="PBL04494.1"/>
    </source>
</evidence>
<dbReference type="AlphaFoldDB" id="A0A2H3EYX4"/>
<feature type="compositionally biased region" description="Basic and acidic residues" evidence="1">
    <location>
        <begin position="476"/>
        <end position="489"/>
    </location>
</feature>
<dbReference type="Proteomes" id="UP000217790">
    <property type="component" value="Unassembled WGS sequence"/>
</dbReference>
<evidence type="ECO:0000313" key="3">
    <source>
        <dbReference type="Proteomes" id="UP000217790"/>
    </source>
</evidence>
<name>A0A2H3EYX4_ARMGA</name>
<feature type="region of interest" description="Disordered" evidence="1">
    <location>
        <begin position="385"/>
        <end position="429"/>
    </location>
</feature>
<dbReference type="OrthoDB" id="2911172at2759"/>
<proteinExistence type="predicted"/>
<keyword evidence="3" id="KW-1185">Reference proteome</keyword>
<feature type="compositionally biased region" description="Acidic residues" evidence="1">
    <location>
        <begin position="466"/>
        <end position="475"/>
    </location>
</feature>
<protein>
    <submittedName>
        <fullName evidence="2">Uncharacterized protein</fullName>
    </submittedName>
</protein>
<feature type="region of interest" description="Disordered" evidence="1">
    <location>
        <begin position="460"/>
        <end position="544"/>
    </location>
</feature>
<sequence>MDHPTQPVPVQTINLTSVQSALMHLHEITDAGDGQQANAFMRAIINNLWTSIGFAPNPILSARYPTKLVGQHLLCWIKEFLTYNMNPNWFGWMTPFMCTEYTRICDINNYRKMQAFEWVYEAEAGELGPEGVYSAVLMPVLKVTSNGSIVSNWEVCPNGGMADKWESDNEGEEEGVSAADLQTAQVASRVVAGACLVGDCNDLHVVAGSLCQADLPQHVVEPSSSGIGDCHQIQKRKPHWGLVRKKIVAGLVFKAGLRHLGICCNGEPVRRNVARSEESILLSREVADDDVGMFQEHFEESSRWKYRNFSSDTCEGIDKTARLSKVTGMDASILQRQRTTIFRQIHPFIRQFCHPSIRENAVCSPSFRRDLSNLVGKFWLATSDPMSSDVDTGPSDEDGHDDKDMGYGVGMDGMDVDAPVPEGEPSRDKIGEEWRVASETRADSAGTQAAATLAGLVAYGASSDDGSGEEEEGEEEKAKANEEEVEVKKNAATGGEDERTSDTDDEREEEEEEEDVDQLNSGEEEDSAPKTKGDVLLFTPHAHC</sequence>
<dbReference type="EMBL" id="KZ293644">
    <property type="protein sequence ID" value="PBL04494.1"/>
    <property type="molecule type" value="Genomic_DNA"/>
</dbReference>